<organism evidence="2 3">
    <name type="scientific">Streptomyces albireticuli</name>
    <dbReference type="NCBI Taxonomy" id="1940"/>
    <lineage>
        <taxon>Bacteria</taxon>
        <taxon>Bacillati</taxon>
        <taxon>Actinomycetota</taxon>
        <taxon>Actinomycetes</taxon>
        <taxon>Kitasatosporales</taxon>
        <taxon>Streptomycetaceae</taxon>
        <taxon>Streptomyces</taxon>
    </lineage>
</organism>
<feature type="region of interest" description="Disordered" evidence="1">
    <location>
        <begin position="1"/>
        <end position="27"/>
    </location>
</feature>
<evidence type="ECO:0000256" key="1">
    <source>
        <dbReference type="SAM" id="MobiDB-lite"/>
    </source>
</evidence>
<dbReference type="AlphaFoldDB" id="A0A1Z2L3M0"/>
<dbReference type="OrthoDB" id="6635957at2"/>
<accession>A0A1Z2L3M0</accession>
<feature type="compositionally biased region" description="Low complexity" evidence="1">
    <location>
        <begin position="54"/>
        <end position="71"/>
    </location>
</feature>
<dbReference type="RefSeq" id="WP_087927081.1">
    <property type="nucleotide sequence ID" value="NZ_CP021744.1"/>
</dbReference>
<dbReference type="Pfam" id="PF14518">
    <property type="entry name" value="Haem_oxygenas_2"/>
    <property type="match status" value="1"/>
</dbReference>
<dbReference type="SMART" id="SM01236">
    <property type="entry name" value="Haem_oxygenase_2"/>
    <property type="match status" value="1"/>
</dbReference>
<gene>
    <name evidence="2" type="ORF">SMD11_3234</name>
</gene>
<sequence length="748" mass="81437">MLTHKAASPAPSPPRRQDAGSASRTLYVRAADPECSLPGGRFPEEIRAELRRIPAGADGPATTPGPTGPDTTAERAGQPDLTGLTERAAAWADAERTRFRALLDGVTADGTRDTLVRRATLGCAPLALLSGAWLQWLSAPGNADDSAALRILTVYASDVGAGHPRASRGSAFLALLRQLLLSENAVPASRLALDQRIGDDAFHLPALLLAMSRRPDDFRAEILGADLCLRHAGLPPALALVREALPGGADWSLLDPGGAREEGGPADLERARAAVDALPAAEADRVVTGFTWALAALRTWSAGLYAQLDAARDPAYDMAELMRLRAREGSVYHHDFQVEGRSLSDWLKQARTDPGPLLDVLSRSRLVKPGRSKASPLVNGLVSERGPMFRVFSPEDLTVIRRWIDSLPAKGEERETAGPAAAEAAATAAAPDFPSLAVRPAEGRAPADLREAYWMLQRRTDTPALRRWAVGYVQDWLARSRHGLDKAELQLPVRWHRAGLRPWLAEQHDRHGQEFEDGAEIPVASRAELVDSTVQLAPLTLIDGSWLQGFTDYENASSEIGFSLFETYWDELGNGEEKLNHPLIYREVLAEMDVVLPPTGSREFSRWSGFRDESFELPVYWLCVGRFPRTFLPEVLGLNVAMELSGVGGSYRRARIALKEHGFSTRFVDIHNTIDNVSTGHSAWAADAVDTFMATVPATRTTGGRAVVGGPEDVWERVRVGYRSLNPPRTFLARQVAPRMARTLGGLR</sequence>
<evidence type="ECO:0008006" key="4">
    <source>
        <dbReference type="Google" id="ProtNLM"/>
    </source>
</evidence>
<protein>
    <recommendedName>
        <fullName evidence="4">IopB</fullName>
    </recommendedName>
</protein>
<proteinExistence type="predicted"/>
<evidence type="ECO:0000313" key="3">
    <source>
        <dbReference type="Proteomes" id="UP000195755"/>
    </source>
</evidence>
<reference evidence="2 3" key="1">
    <citation type="submission" date="2017-06" db="EMBL/GenBank/DDBJ databases">
        <title>Streptomyces albireticuli Genome sequencing and assembly.</title>
        <authorList>
            <person name="Wang Y."/>
            <person name="Du B."/>
            <person name="Ding Y."/>
            <person name="Liu H."/>
            <person name="Hou Q."/>
            <person name="Liu K."/>
            <person name="Yao L."/>
            <person name="Wang C."/>
        </authorList>
    </citation>
    <scope>NUCLEOTIDE SEQUENCE [LARGE SCALE GENOMIC DNA]</scope>
    <source>
        <strain evidence="2 3">MDJK11</strain>
    </source>
</reference>
<dbReference type="EMBL" id="CP021744">
    <property type="protein sequence ID" value="ARZ68874.1"/>
    <property type="molecule type" value="Genomic_DNA"/>
</dbReference>
<dbReference type="Proteomes" id="UP000195755">
    <property type="component" value="Chromosome"/>
</dbReference>
<name>A0A1Z2L3M0_9ACTN</name>
<evidence type="ECO:0000313" key="2">
    <source>
        <dbReference type="EMBL" id="ARZ68874.1"/>
    </source>
</evidence>
<dbReference type="KEGG" id="salj:SMD11_3234"/>
<feature type="region of interest" description="Disordered" evidence="1">
    <location>
        <begin position="52"/>
        <end position="82"/>
    </location>
</feature>